<proteinExistence type="evidence at protein level"/>
<evidence type="ECO:0007829" key="5">
    <source>
        <dbReference type="PeptideAtlas" id="B7QGF6"/>
    </source>
</evidence>
<dbReference type="VEuPathDB" id="VectorBase:ISCW012101"/>
<gene>
    <name evidence="2" type="ORF">IscW_ISCW012101</name>
</gene>
<evidence type="ECO:0000313" key="2">
    <source>
        <dbReference type="EMBL" id="EEC17928.1"/>
    </source>
</evidence>
<name>B7QGF6_IXOSC</name>
<dbReference type="VEuPathDB" id="VectorBase:ISCI012101"/>
<accession>B7QGF6</accession>
<dbReference type="InParanoid" id="B7QGF6"/>
<reference evidence="3" key="2">
    <citation type="submission" date="2020-05" db="UniProtKB">
        <authorList>
            <consortium name="EnsemblMetazoa"/>
        </authorList>
    </citation>
    <scope>IDENTIFICATION</scope>
    <source>
        <strain evidence="3">wikel</strain>
    </source>
</reference>
<dbReference type="OrthoDB" id="669224at2759"/>
<evidence type="ECO:0000313" key="3">
    <source>
        <dbReference type="EnsemblMetazoa" id="ISCW012101-PA"/>
    </source>
</evidence>
<dbReference type="Proteomes" id="UP000001555">
    <property type="component" value="Unassembled WGS sequence"/>
</dbReference>
<dbReference type="AlphaFoldDB" id="B7QGF6"/>
<keyword evidence="4" id="KW-1185">Reference proteome</keyword>
<dbReference type="PaxDb" id="6945-B7QGF6"/>
<feature type="region of interest" description="Disordered" evidence="1">
    <location>
        <begin position="80"/>
        <end position="100"/>
    </location>
</feature>
<protein>
    <submittedName>
        <fullName evidence="2 3">Uncharacterized protein</fullName>
    </submittedName>
</protein>
<keyword evidence="5" id="KW-1267">Proteomics identification</keyword>
<dbReference type="EnsemblMetazoa" id="ISCW012101-RA">
    <property type="protein sequence ID" value="ISCW012101-PA"/>
    <property type="gene ID" value="ISCW012101"/>
</dbReference>
<evidence type="ECO:0000313" key="4">
    <source>
        <dbReference type="Proteomes" id="UP000001555"/>
    </source>
</evidence>
<dbReference type="EMBL" id="DS931024">
    <property type="protein sequence ID" value="EEC17928.1"/>
    <property type="molecule type" value="Genomic_DNA"/>
</dbReference>
<dbReference type="VEuPathDB" id="VectorBase:ISCP_002811"/>
<dbReference type="EMBL" id="ABJB010693685">
    <property type="status" value="NOT_ANNOTATED_CDS"/>
    <property type="molecule type" value="Genomic_DNA"/>
</dbReference>
<evidence type="ECO:0000256" key="1">
    <source>
        <dbReference type="SAM" id="MobiDB-lite"/>
    </source>
</evidence>
<dbReference type="EMBL" id="ABJB010162338">
    <property type="status" value="NOT_ANNOTATED_CDS"/>
    <property type="molecule type" value="Genomic_DNA"/>
</dbReference>
<organism>
    <name type="scientific">Ixodes scapularis</name>
    <name type="common">Black-legged tick</name>
    <name type="synonym">Deer tick</name>
    <dbReference type="NCBI Taxonomy" id="6945"/>
    <lineage>
        <taxon>Eukaryota</taxon>
        <taxon>Metazoa</taxon>
        <taxon>Ecdysozoa</taxon>
        <taxon>Arthropoda</taxon>
        <taxon>Chelicerata</taxon>
        <taxon>Arachnida</taxon>
        <taxon>Acari</taxon>
        <taxon>Parasitiformes</taxon>
        <taxon>Ixodida</taxon>
        <taxon>Ixodoidea</taxon>
        <taxon>Ixodidae</taxon>
        <taxon>Ixodinae</taxon>
        <taxon>Ixodes</taxon>
    </lineage>
</organism>
<sequence length="139" mass="15443">MPLRYFEAVCRLLMATTWGELITLGMPWLLPRNEGQGARSIAEAVQSFDRPSQLLCAYSRQSTVKIYRVGGVPALSYKESSNGLDEDARHGGSSAEQNMATGELLDSNTTERCPRNSHFCYSLWQEDPVNKTIIVVTQG</sequence>
<reference evidence="2 4" key="1">
    <citation type="submission" date="2008-03" db="EMBL/GenBank/DDBJ databases">
        <title>Annotation of Ixodes scapularis.</title>
        <authorList>
            <consortium name="Ixodes scapularis Genome Project Consortium"/>
            <person name="Caler E."/>
            <person name="Hannick L.I."/>
            <person name="Bidwell S."/>
            <person name="Joardar V."/>
            <person name="Thiagarajan M."/>
            <person name="Amedeo P."/>
            <person name="Galinsky K.J."/>
            <person name="Schobel S."/>
            <person name="Inman J."/>
            <person name="Hostetler J."/>
            <person name="Miller J."/>
            <person name="Hammond M."/>
            <person name="Megy K."/>
            <person name="Lawson D."/>
            <person name="Kodira C."/>
            <person name="Sutton G."/>
            <person name="Meyer J."/>
            <person name="Hill C.A."/>
            <person name="Birren B."/>
            <person name="Nene V."/>
            <person name="Collins F."/>
            <person name="Alarcon-Chaidez F."/>
            <person name="Wikel S."/>
            <person name="Strausberg R."/>
        </authorList>
    </citation>
    <scope>NUCLEOTIDE SEQUENCE [LARGE SCALE GENOMIC DNA]</scope>
    <source>
        <strain evidence="4">Wikel</strain>
        <strain evidence="2">Wikel colony</strain>
    </source>
</reference>
<dbReference type="HOGENOM" id="CLU_1847355_0_0_1"/>